<organism evidence="17">
    <name type="scientific">Cladocopium goreaui</name>
    <dbReference type="NCBI Taxonomy" id="2562237"/>
    <lineage>
        <taxon>Eukaryota</taxon>
        <taxon>Sar</taxon>
        <taxon>Alveolata</taxon>
        <taxon>Dinophyceae</taxon>
        <taxon>Suessiales</taxon>
        <taxon>Symbiodiniaceae</taxon>
        <taxon>Cladocopium</taxon>
    </lineage>
</organism>
<dbReference type="Gene3D" id="3.30.470.20">
    <property type="entry name" value="ATP-grasp fold, B domain"/>
    <property type="match status" value="1"/>
</dbReference>
<proteinExistence type="inferred from homology"/>
<dbReference type="Pfam" id="PF02896">
    <property type="entry name" value="PEP-utilizers_C"/>
    <property type="match status" value="1"/>
</dbReference>
<keyword evidence="19" id="KW-1185">Reference proteome</keyword>
<dbReference type="InterPro" id="IPR018274">
    <property type="entry name" value="PEP_util_AS"/>
</dbReference>
<keyword evidence="4" id="KW-0808">Transferase</keyword>
<dbReference type="OrthoDB" id="275161at2759"/>
<evidence type="ECO:0000313" key="18">
    <source>
        <dbReference type="EMBL" id="CAL4807247.1"/>
    </source>
</evidence>
<evidence type="ECO:0000259" key="16">
    <source>
        <dbReference type="Pfam" id="PF02896"/>
    </source>
</evidence>
<feature type="binding site" evidence="12">
    <location>
        <position position="786"/>
    </location>
    <ligand>
        <name>substrate</name>
    </ligand>
</feature>
<evidence type="ECO:0000256" key="8">
    <source>
        <dbReference type="ARBA" id="ARBA00022840"/>
    </source>
</evidence>
<evidence type="ECO:0000256" key="11">
    <source>
        <dbReference type="PIRSR" id="PIRSR000853-1"/>
    </source>
</evidence>
<feature type="domain" description="PEP-utilising enzyme mobile" evidence="14">
    <location>
        <begin position="440"/>
        <end position="521"/>
    </location>
</feature>
<keyword evidence="18" id="KW-0670">Pyruvate</keyword>
<keyword evidence="8" id="KW-0067">ATP-binding</keyword>
<keyword evidence="7" id="KW-0418">Kinase</keyword>
<dbReference type="InterPro" id="IPR002192">
    <property type="entry name" value="PPDK_AMP/ATP-bd"/>
</dbReference>
<feature type="active site" description="Proton donor" evidence="11">
    <location>
        <position position="851"/>
    </location>
</feature>
<dbReference type="InterPro" id="IPR013815">
    <property type="entry name" value="ATP_grasp_subdomain_1"/>
</dbReference>
<dbReference type="PROSITE" id="PS00370">
    <property type="entry name" value="PEP_ENZYMES_PHOS_SITE"/>
    <property type="match status" value="1"/>
</dbReference>
<evidence type="ECO:0000256" key="3">
    <source>
        <dbReference type="ARBA" id="ARBA00011994"/>
    </source>
</evidence>
<dbReference type="GO" id="GO:0016301">
    <property type="term" value="F:kinase activity"/>
    <property type="evidence" value="ECO:0007669"/>
    <property type="project" value="UniProtKB-UniRule"/>
</dbReference>
<dbReference type="GO" id="GO:0050242">
    <property type="term" value="F:pyruvate, phosphate dikinase activity"/>
    <property type="evidence" value="ECO:0007669"/>
    <property type="project" value="UniProtKB-UniRule"/>
</dbReference>
<dbReference type="Proteomes" id="UP001152797">
    <property type="component" value="Unassembled WGS sequence"/>
</dbReference>
<feature type="binding site" evidence="12">
    <location>
        <position position="787"/>
    </location>
    <ligand>
        <name>substrate</name>
    </ligand>
</feature>
<dbReference type="NCBIfam" id="NF004531">
    <property type="entry name" value="PRK05878.1"/>
    <property type="match status" value="1"/>
</dbReference>
<dbReference type="GO" id="GO:0005524">
    <property type="term" value="F:ATP binding"/>
    <property type="evidence" value="ECO:0007669"/>
    <property type="project" value="UniProtKB-UniRule"/>
</dbReference>
<feature type="binding site" evidence="12">
    <location>
        <position position="579"/>
    </location>
    <ligand>
        <name>substrate</name>
    </ligand>
</feature>
<dbReference type="SUPFAM" id="SSF52009">
    <property type="entry name" value="Phosphohistidine domain"/>
    <property type="match status" value="1"/>
</dbReference>
<feature type="binding site" evidence="12">
    <location>
        <position position="788"/>
    </location>
    <ligand>
        <name>substrate</name>
    </ligand>
</feature>
<dbReference type="InterPro" id="IPR036637">
    <property type="entry name" value="Phosphohistidine_dom_sf"/>
</dbReference>
<dbReference type="Gene3D" id="3.20.20.60">
    <property type="entry name" value="Phosphoenolpyruvate-binding domains"/>
    <property type="match status" value="1"/>
</dbReference>
<keyword evidence="5 13" id="KW-0479">Metal-binding</keyword>
<dbReference type="InterPro" id="IPR023151">
    <property type="entry name" value="PEP_util_CS"/>
</dbReference>
<protein>
    <recommendedName>
        <fullName evidence="3 10">Pyruvate, phosphate dikinase</fullName>
        <ecNumber evidence="3 10">2.7.9.1</ecNumber>
    </recommendedName>
</protein>
<dbReference type="Gene3D" id="1.20.80.30">
    <property type="match status" value="1"/>
</dbReference>
<reference evidence="18 19" key="2">
    <citation type="submission" date="2024-05" db="EMBL/GenBank/DDBJ databases">
        <authorList>
            <person name="Chen Y."/>
            <person name="Shah S."/>
            <person name="Dougan E. K."/>
            <person name="Thang M."/>
            <person name="Chan C."/>
        </authorList>
    </citation>
    <scope>NUCLEOTIDE SEQUENCE [LARGE SCALE GENOMIC DNA]</scope>
</reference>
<comment type="similarity">
    <text evidence="2 10">Belongs to the PEP-utilizing enzyme family.</text>
</comment>
<evidence type="ECO:0000256" key="9">
    <source>
        <dbReference type="ARBA" id="ARBA00022842"/>
    </source>
</evidence>
<dbReference type="PANTHER" id="PTHR22931">
    <property type="entry name" value="PHOSPHOENOLPYRUVATE DIKINASE-RELATED"/>
    <property type="match status" value="1"/>
</dbReference>
<comment type="caution">
    <text evidence="17">The sequence shown here is derived from an EMBL/GenBank/DDBJ whole genome shotgun (WGS) entry which is preliminary data.</text>
</comment>
<dbReference type="PANTHER" id="PTHR22931:SF9">
    <property type="entry name" value="PYRUVATE, PHOSPHATE DIKINASE 1, CHLOROPLASTIC"/>
    <property type="match status" value="1"/>
</dbReference>
<comment type="cofactor">
    <cofactor evidence="1 10 13">
        <name>Mg(2+)</name>
        <dbReference type="ChEBI" id="CHEBI:18420"/>
    </cofactor>
</comment>
<keyword evidence="6" id="KW-0547">Nucleotide-binding</keyword>
<dbReference type="SUPFAM" id="SSF51621">
    <property type="entry name" value="Phosphoenolpyruvate/pyruvate domain"/>
    <property type="match status" value="1"/>
</dbReference>
<evidence type="ECO:0000256" key="2">
    <source>
        <dbReference type="ARBA" id="ARBA00007837"/>
    </source>
</evidence>
<evidence type="ECO:0000256" key="4">
    <source>
        <dbReference type="ARBA" id="ARBA00022679"/>
    </source>
</evidence>
<evidence type="ECO:0000256" key="12">
    <source>
        <dbReference type="PIRSR" id="PIRSR000853-2"/>
    </source>
</evidence>
<dbReference type="InterPro" id="IPR040442">
    <property type="entry name" value="Pyrv_kinase-like_dom_sf"/>
</dbReference>
<dbReference type="Pfam" id="PF00391">
    <property type="entry name" value="PEP-utilizers"/>
    <property type="match status" value="1"/>
</dbReference>
<feature type="binding site" evidence="12">
    <location>
        <position position="765"/>
    </location>
    <ligand>
        <name>substrate</name>
    </ligand>
</feature>
<feature type="binding site" evidence="13">
    <location>
        <position position="789"/>
    </location>
    <ligand>
        <name>Mg(2+)</name>
        <dbReference type="ChEBI" id="CHEBI:18420"/>
    </ligand>
</feature>
<name>A0A9P1GS04_9DINO</name>
<feature type="binding site" evidence="13">
    <location>
        <position position="765"/>
    </location>
    <ligand>
        <name>Mg(2+)</name>
        <dbReference type="ChEBI" id="CHEBI:18420"/>
    </ligand>
</feature>
<feature type="domain" description="Pyruvate phosphate dikinase AMP/ATP-binding" evidence="15">
    <location>
        <begin position="323"/>
        <end position="374"/>
    </location>
</feature>
<gene>
    <name evidence="17" type="ORF">C1SCF055_LOCUS44391</name>
</gene>
<feature type="domain" description="Pyruvate phosphate dikinase AMP/ATP-binding" evidence="15">
    <location>
        <begin position="63"/>
        <end position="304"/>
    </location>
</feature>
<feature type="domain" description="PEP-utilising enzyme C-terminal" evidence="16">
    <location>
        <begin position="537"/>
        <end position="889"/>
    </location>
</feature>
<dbReference type="Gene3D" id="1.10.189.10">
    <property type="entry name" value="Pyruvate Phosphate Dikinase, domain 2"/>
    <property type="match status" value="1"/>
</dbReference>
<dbReference type="Pfam" id="PF01326">
    <property type="entry name" value="PPDK_N"/>
    <property type="match status" value="2"/>
</dbReference>
<dbReference type="InterPro" id="IPR015813">
    <property type="entry name" value="Pyrv/PenolPyrv_kinase-like_dom"/>
</dbReference>
<evidence type="ECO:0000259" key="15">
    <source>
        <dbReference type="Pfam" id="PF01326"/>
    </source>
</evidence>
<evidence type="ECO:0000256" key="5">
    <source>
        <dbReference type="ARBA" id="ARBA00022723"/>
    </source>
</evidence>
<dbReference type="InterPro" id="IPR010121">
    <property type="entry name" value="Pyruvate_phosphate_dikinase"/>
</dbReference>
<dbReference type="AlphaFoldDB" id="A0A9P1GS04"/>
<sequence>MPKWVYNFGAGEAEGHAELQGKQEELLGNKGANLAEMASIGLPVPPGFTLTTEVCSHFVDSGSYPEGLKEQVQKSLQTLESRAGCKFGDSENPLLVAVRAGGRASMPGMMDTVLNVGLNAKTVEALAEKSGDERFAYDSYRRFIQMYADVVLGIDSSHFEKMLRRAKQKRGVNEDHELGVEDLERLVRDYKTKVFVELGAEFPTDPQVQLWGAIGAVFKSCSSSRAKTYRELHDISEDAGSAAATVQAMVFGNGSGPDSASGVAFTRNPSSGDNHFYGEFLLNAQGEDLVGGIRTPAELTMQARLAHGNTLPSLEERMPKVFRELVAVREQLEKHYKDVQDIEFTIQKGKLYMLQTRAGKRTTHAAIQIAVDMTNEGLITKPQAVMRLHPSQIDQLLHPTIREDAKKQVIAKGLPASPGAAMGKVVFCADEAVQRVNDGEKVILVRSKTSAEDIHGLHAAEGVLTTCGGMTSHAAVVARSMGRPCVAGAGHLEIDEAAGKLKVGDVVVEKGQKLTIDGSTGEVLLGDVPTVVPKVTGAFRTLMSWSDEYRTMQVRANAETVADARLAKDFGAEGIGLVRTEHMFFVGMRITAMRQMILASDTRDRKDALHRLLFMQREDMTELFQIMEGHPVTIRLFDPPLHEFLPNTEAELSYVARAAGVPVDRVRRRATELNEANPMLGHRGCRLAITYPEICEMQTRAIFGAAVEAGRTAPSKKFPVVEVMVPLVASVGEFKIIKQIIDKTAAAIQKEENVNFEYRVGSMIELPRAALQAAKLAKHAEFFSFGTNDLTQTTYGLSRDDTGSFMAEYKAKGIVACDPFVTLDEDGVGELIKLAMTRGHSTRPDMKMGICGEHGGDPTSIDFCQRIGLNYVSCSPYRVPIARLAAAQSALKARGEEVGSPEIRAAKPRVPTFGPW</sequence>
<reference evidence="17" key="1">
    <citation type="submission" date="2022-10" db="EMBL/GenBank/DDBJ databases">
        <authorList>
            <person name="Chen Y."/>
            <person name="Dougan E. K."/>
            <person name="Chan C."/>
            <person name="Rhodes N."/>
            <person name="Thang M."/>
        </authorList>
    </citation>
    <scope>NUCLEOTIDE SEQUENCE</scope>
</reference>
<dbReference type="EMBL" id="CAMXCT020006779">
    <property type="protein sequence ID" value="CAL1173310.1"/>
    <property type="molecule type" value="Genomic_DNA"/>
</dbReference>
<dbReference type="EMBL" id="CAMXCT030006779">
    <property type="protein sequence ID" value="CAL4807247.1"/>
    <property type="molecule type" value="Genomic_DNA"/>
</dbReference>
<feature type="binding site" evidence="12">
    <location>
        <position position="635"/>
    </location>
    <ligand>
        <name>substrate</name>
    </ligand>
</feature>
<feature type="binding site" evidence="12">
    <location>
        <position position="789"/>
    </location>
    <ligand>
        <name>substrate</name>
    </ligand>
</feature>
<dbReference type="NCBIfam" id="TIGR01828">
    <property type="entry name" value="pyru_phos_dikin"/>
    <property type="match status" value="1"/>
</dbReference>
<dbReference type="GO" id="GO:0046872">
    <property type="term" value="F:metal ion binding"/>
    <property type="evidence" value="ECO:0007669"/>
    <property type="project" value="UniProtKB-UniRule"/>
</dbReference>
<evidence type="ECO:0000313" key="19">
    <source>
        <dbReference type="Proteomes" id="UP001152797"/>
    </source>
</evidence>
<dbReference type="PROSITE" id="PS00742">
    <property type="entry name" value="PEP_ENZYMES_2"/>
    <property type="match status" value="1"/>
</dbReference>
<dbReference type="SUPFAM" id="SSF56059">
    <property type="entry name" value="Glutathione synthetase ATP-binding domain-like"/>
    <property type="match status" value="1"/>
</dbReference>
<dbReference type="Gene3D" id="3.30.1490.20">
    <property type="entry name" value="ATP-grasp fold, A domain"/>
    <property type="match status" value="1"/>
</dbReference>
<evidence type="ECO:0000256" key="6">
    <source>
        <dbReference type="ARBA" id="ARBA00022741"/>
    </source>
</evidence>
<evidence type="ECO:0000256" key="13">
    <source>
        <dbReference type="PIRSR" id="PIRSR000853-3"/>
    </source>
</evidence>
<dbReference type="InterPro" id="IPR008279">
    <property type="entry name" value="PEP-util_enz_mobile_dom"/>
</dbReference>
<dbReference type="EMBL" id="CAMXCT010006779">
    <property type="protein sequence ID" value="CAI4019935.1"/>
    <property type="molecule type" value="Genomic_DNA"/>
</dbReference>
<dbReference type="EC" id="2.7.9.1" evidence="3 10"/>
<comment type="catalytic activity">
    <reaction evidence="10">
        <text>pyruvate + phosphate + ATP = phosphoenolpyruvate + AMP + diphosphate + H(+)</text>
        <dbReference type="Rhea" id="RHEA:10756"/>
        <dbReference type="ChEBI" id="CHEBI:15361"/>
        <dbReference type="ChEBI" id="CHEBI:15378"/>
        <dbReference type="ChEBI" id="CHEBI:30616"/>
        <dbReference type="ChEBI" id="CHEBI:33019"/>
        <dbReference type="ChEBI" id="CHEBI:43474"/>
        <dbReference type="ChEBI" id="CHEBI:58702"/>
        <dbReference type="ChEBI" id="CHEBI:456215"/>
        <dbReference type="EC" id="2.7.9.1"/>
    </reaction>
</comment>
<dbReference type="PIRSF" id="PIRSF000853">
    <property type="entry name" value="PPDK"/>
    <property type="match status" value="1"/>
</dbReference>
<evidence type="ECO:0000256" key="1">
    <source>
        <dbReference type="ARBA" id="ARBA00001946"/>
    </source>
</evidence>
<evidence type="ECO:0000256" key="7">
    <source>
        <dbReference type="ARBA" id="ARBA00022777"/>
    </source>
</evidence>
<keyword evidence="9 13" id="KW-0460">Magnesium</keyword>
<dbReference type="Gene3D" id="3.50.30.10">
    <property type="entry name" value="Phosphohistidine domain"/>
    <property type="match status" value="1"/>
</dbReference>
<dbReference type="InterPro" id="IPR000121">
    <property type="entry name" value="PEP_util_C"/>
</dbReference>
<feature type="active site" description="Tele-phosphohistidine intermediate" evidence="11">
    <location>
        <position position="473"/>
    </location>
</feature>
<evidence type="ECO:0000313" key="17">
    <source>
        <dbReference type="EMBL" id="CAI4019935.1"/>
    </source>
</evidence>
<accession>A0A9P1GS04</accession>
<evidence type="ECO:0000259" key="14">
    <source>
        <dbReference type="Pfam" id="PF00391"/>
    </source>
</evidence>
<evidence type="ECO:0000256" key="10">
    <source>
        <dbReference type="PIRNR" id="PIRNR000853"/>
    </source>
</evidence>